<sequence>MVQLSPTPTRDSVSPPGEEDHPETCRPPEMGSPPWGLDALQLHLDMSTAYHGYEAYIEDGLICLKHKIRNMEKRKLKLEDYMTRVKSGGSLNKDQTDAVGQYEVLLHNLSFAQELHCSLDGLTQTLLRAQKEQEHVRRDLLSGRAPAPLVSPQQLDSLGRLSGLLGLGRTDPRLSMRQMEKAAMVYFDLLEAKVKPVAGSTFKVLKEQLTNFLDCEYFDVLPPPPRKSPAVLPSSTSNAKALQPKTKETPKATPPPPNLKAEFLAMKAREPPDSWDVELVRGSAPLIPKGPRDTKRATLQVFNSRSALPNDPVLRKKQLEDLMKKIHQTESFSFMQQELSNSPAEVLPEVLQSTPLPARCVERKTSLTNGELSLKSCDLPFSARERSRSPAMVSGTRSPCTGVESSPRPSQGHPFSTPSSCSTPTTQHFRSVFQVIGSMSPSRELNYRPESRFNVASTQTPPEFAPSDEDTPDAVYQADYPVDNCAQMFLSPSSARSGQSYHTRGYVRGTAFLPGVPYRDPGPLLYSTRESGFHHGYRRGARHNSSGWSDSSQVSSPDRDRAYPAVDSGLGDHMSVSTLEVPVTPHQAALLPVPLYPLARPVRVAFTASRTANFSPGNLDQPVVFDQLHANVGETFDPRIGRFTCPVAGSYVFLFHILKQAVNMPLYVNLMRGDEVMVSAYANDIAPDHETASNHAILPLVPGDQVWLRLHRGAIYGSTWKYSTFSGFLLYQD</sequence>
<dbReference type="InterPro" id="IPR001073">
    <property type="entry name" value="C1q_dom"/>
</dbReference>
<organism evidence="4 5">
    <name type="scientific">Muraenolepis orangiensis</name>
    <name type="common">Patagonian moray cod</name>
    <dbReference type="NCBI Taxonomy" id="630683"/>
    <lineage>
        <taxon>Eukaryota</taxon>
        <taxon>Metazoa</taxon>
        <taxon>Chordata</taxon>
        <taxon>Craniata</taxon>
        <taxon>Vertebrata</taxon>
        <taxon>Euteleostomi</taxon>
        <taxon>Actinopterygii</taxon>
        <taxon>Neopterygii</taxon>
        <taxon>Teleostei</taxon>
        <taxon>Neoteleostei</taxon>
        <taxon>Acanthomorphata</taxon>
        <taxon>Zeiogadaria</taxon>
        <taxon>Gadariae</taxon>
        <taxon>Gadiformes</taxon>
        <taxon>Muraenolepidoidei</taxon>
        <taxon>Muraenolepididae</taxon>
        <taxon>Muraenolepis</taxon>
    </lineage>
</organism>
<dbReference type="SMART" id="SM00110">
    <property type="entry name" value="C1Q"/>
    <property type="match status" value="1"/>
</dbReference>
<dbReference type="EMBL" id="JANIIK010000036">
    <property type="protein sequence ID" value="KAJ3612127.1"/>
    <property type="molecule type" value="Genomic_DNA"/>
</dbReference>
<comment type="similarity">
    <text evidence="1">Belongs to the caprin family.</text>
</comment>
<keyword evidence="5" id="KW-1185">Reference proteome</keyword>
<accession>A0A9Q0ERD1</accession>
<feature type="region of interest" description="Disordered" evidence="2">
    <location>
        <begin position="384"/>
        <end position="424"/>
    </location>
</feature>
<proteinExistence type="inferred from homology"/>
<name>A0A9Q0ERD1_9TELE</name>
<dbReference type="PANTHER" id="PTHR22922">
    <property type="entry name" value="GPI-ANCHORED PROTEIN P137"/>
    <property type="match status" value="1"/>
</dbReference>
<dbReference type="OrthoDB" id="10062814at2759"/>
<feature type="region of interest" description="Disordered" evidence="2">
    <location>
        <begin position="536"/>
        <end position="567"/>
    </location>
</feature>
<dbReference type="InterPro" id="IPR008983">
    <property type="entry name" value="Tumour_necrosis_fac-like_dom"/>
</dbReference>
<evidence type="ECO:0000256" key="1">
    <source>
        <dbReference type="ARBA" id="ARBA00007950"/>
    </source>
</evidence>
<feature type="compositionally biased region" description="Polar residues" evidence="2">
    <location>
        <begin position="395"/>
        <end position="409"/>
    </location>
</feature>
<reference evidence="4" key="1">
    <citation type="submission" date="2022-07" db="EMBL/GenBank/DDBJ databases">
        <title>Chromosome-level genome of Muraenolepis orangiensis.</title>
        <authorList>
            <person name="Kim J."/>
        </authorList>
    </citation>
    <scope>NUCLEOTIDE SEQUENCE</scope>
    <source>
        <strain evidence="4">KU_S4_2022</strain>
        <tissue evidence="4">Muscle</tissue>
    </source>
</reference>
<dbReference type="PRINTS" id="PR00007">
    <property type="entry name" value="COMPLEMNTC1Q"/>
</dbReference>
<evidence type="ECO:0000313" key="4">
    <source>
        <dbReference type="EMBL" id="KAJ3612127.1"/>
    </source>
</evidence>
<dbReference type="GO" id="GO:0005102">
    <property type="term" value="F:signaling receptor binding"/>
    <property type="evidence" value="ECO:0007669"/>
    <property type="project" value="TreeGrafter"/>
</dbReference>
<feature type="region of interest" description="Disordered" evidence="2">
    <location>
        <begin position="227"/>
        <end position="258"/>
    </location>
</feature>
<dbReference type="PROSITE" id="PS50871">
    <property type="entry name" value="C1Q"/>
    <property type="match status" value="1"/>
</dbReference>
<evidence type="ECO:0000313" key="5">
    <source>
        <dbReference type="Proteomes" id="UP001148018"/>
    </source>
</evidence>
<feature type="domain" description="C1q" evidence="3">
    <location>
        <begin position="599"/>
        <end position="733"/>
    </location>
</feature>
<feature type="compositionally biased region" description="Polar residues" evidence="2">
    <location>
        <begin position="1"/>
        <end position="12"/>
    </location>
</feature>
<feature type="compositionally biased region" description="Low complexity" evidence="2">
    <location>
        <begin position="545"/>
        <end position="556"/>
    </location>
</feature>
<dbReference type="GO" id="GO:0090263">
    <property type="term" value="P:positive regulation of canonical Wnt signaling pathway"/>
    <property type="evidence" value="ECO:0007669"/>
    <property type="project" value="TreeGrafter"/>
</dbReference>
<dbReference type="PANTHER" id="PTHR22922:SF5">
    <property type="entry name" value="CAPRIN-2"/>
    <property type="match status" value="1"/>
</dbReference>
<dbReference type="AlphaFoldDB" id="A0A9Q0ERD1"/>
<dbReference type="InterPro" id="IPR028816">
    <property type="entry name" value="Caprin"/>
</dbReference>
<feature type="region of interest" description="Disordered" evidence="2">
    <location>
        <begin position="1"/>
        <end position="32"/>
    </location>
</feature>
<dbReference type="SUPFAM" id="SSF49842">
    <property type="entry name" value="TNF-like"/>
    <property type="match status" value="1"/>
</dbReference>
<dbReference type="GO" id="GO:0005737">
    <property type="term" value="C:cytoplasm"/>
    <property type="evidence" value="ECO:0007669"/>
    <property type="project" value="TreeGrafter"/>
</dbReference>
<evidence type="ECO:0000256" key="2">
    <source>
        <dbReference type="SAM" id="MobiDB-lite"/>
    </source>
</evidence>
<evidence type="ECO:0000259" key="3">
    <source>
        <dbReference type="PROSITE" id="PS50871"/>
    </source>
</evidence>
<protein>
    <recommendedName>
        <fullName evidence="3">C1q domain-containing protein</fullName>
    </recommendedName>
</protein>
<comment type="caution">
    <text evidence="4">The sequence shown here is derived from an EMBL/GenBank/DDBJ whole genome shotgun (WGS) entry which is preliminary data.</text>
</comment>
<dbReference type="Pfam" id="PF00386">
    <property type="entry name" value="C1q"/>
    <property type="match status" value="1"/>
</dbReference>
<dbReference type="Gene3D" id="2.60.120.40">
    <property type="match status" value="1"/>
</dbReference>
<dbReference type="InterPro" id="IPR041637">
    <property type="entry name" value="Caprin-1_dimer"/>
</dbReference>
<dbReference type="Pfam" id="PF18293">
    <property type="entry name" value="Caprin-1_dimer"/>
    <property type="match status" value="1"/>
</dbReference>
<gene>
    <name evidence="4" type="ORF">NHX12_020404</name>
</gene>
<dbReference type="Proteomes" id="UP001148018">
    <property type="component" value="Unassembled WGS sequence"/>
</dbReference>